<evidence type="ECO:0000259" key="8">
    <source>
        <dbReference type="PROSITE" id="PS50203"/>
    </source>
</evidence>
<dbReference type="InterPro" id="IPR022683">
    <property type="entry name" value="Calpain_III"/>
</dbReference>
<feature type="compositionally biased region" description="Gly residues" evidence="7">
    <location>
        <begin position="832"/>
        <end position="850"/>
    </location>
</feature>
<evidence type="ECO:0000259" key="9">
    <source>
        <dbReference type="PROSITE" id="PS50234"/>
    </source>
</evidence>
<dbReference type="InterPro" id="IPR022684">
    <property type="entry name" value="Calpain_cysteine_protease"/>
</dbReference>
<feature type="active site" evidence="5 6">
    <location>
        <position position="87"/>
    </location>
</feature>
<dbReference type="GO" id="GO:0030212">
    <property type="term" value="P:hyaluronan metabolic process"/>
    <property type="evidence" value="ECO:0007669"/>
    <property type="project" value="InterPro"/>
</dbReference>
<dbReference type="SUPFAM" id="SSF54001">
    <property type="entry name" value="Cysteine proteinases"/>
    <property type="match status" value="1"/>
</dbReference>
<dbReference type="SMART" id="SM00720">
    <property type="entry name" value="calpain_III"/>
    <property type="match status" value="1"/>
</dbReference>
<dbReference type="PANTHER" id="PTHR10338">
    <property type="entry name" value="INTER-ALPHA-TRYPSIN INHIBITOR HEAVY CHAIN FAMILY MEMBER"/>
    <property type="match status" value="1"/>
</dbReference>
<keyword evidence="4 6" id="KW-0788">Thiol protease</keyword>
<dbReference type="Pfam" id="PF00092">
    <property type="entry name" value="VWA"/>
    <property type="match status" value="1"/>
</dbReference>
<dbReference type="Gene3D" id="2.60.120.380">
    <property type="match status" value="1"/>
</dbReference>
<dbReference type="GO" id="GO:0006508">
    <property type="term" value="P:proteolysis"/>
    <property type="evidence" value="ECO:0007669"/>
    <property type="project" value="UniProtKB-KW"/>
</dbReference>
<evidence type="ECO:0000256" key="1">
    <source>
        <dbReference type="ARBA" id="ARBA00007623"/>
    </source>
</evidence>
<gene>
    <name evidence="10" type="ORF">MGAL_10B035565</name>
</gene>
<organism evidence="10 11">
    <name type="scientific">Mytilus galloprovincialis</name>
    <name type="common">Mediterranean mussel</name>
    <dbReference type="NCBI Taxonomy" id="29158"/>
    <lineage>
        <taxon>Eukaryota</taxon>
        <taxon>Metazoa</taxon>
        <taxon>Spiralia</taxon>
        <taxon>Lophotrochozoa</taxon>
        <taxon>Mollusca</taxon>
        <taxon>Bivalvia</taxon>
        <taxon>Autobranchia</taxon>
        <taxon>Pteriomorphia</taxon>
        <taxon>Mytilida</taxon>
        <taxon>Mytiloidea</taxon>
        <taxon>Mytilidae</taxon>
        <taxon>Mytilinae</taxon>
        <taxon>Mytilus</taxon>
    </lineage>
</organism>
<dbReference type="GO" id="GO:0004198">
    <property type="term" value="F:calcium-dependent cysteine-type endopeptidase activity"/>
    <property type="evidence" value="ECO:0007669"/>
    <property type="project" value="InterPro"/>
</dbReference>
<sequence>MPFKLPFLSSTRKHKGQDYDKLKSDCRSKGNLFIDTEFPPDDRSVFHTQGKLAGVVWKRPKQICDNPKLFVEGASAGDVTQGRIGNCWFVSAASCLAQNKEIWHNVIPNYKEQDWNDDKPNDYQGIFYFRFWRYGEWLEVVIDDFLPTVNDELIFIHSQSKNEFWSALLEKAYAKLFGCYEALDGGDLGEALEDFTGGVSEQIDMVKLGVADNPEERATLYKKFGKEMDRNSLMAASIPALSSDEMESATSTGLVKGHAYGVTAVKNIHLENQTMFSRLFKSDNKIPMIRLRNPWGQGEWKGAFSDGSEEWNKIPEEEKKRVGLTFEEDGEFWMSFDDYCQNFVHTAVCRVVNTSMFSINKTWHEGSAHGEWKKPDRAGGCANNRDTFLQNPQFLFDIKDAEDDVMFHLLQKTIRGKEGSDNLTVGFTIIQVVDGYFVHFFAPEGMDPIPKDVLFILDISYSMFGTKIQQQRDAMDSILQDLYEGDRFNIMEFSTRANLWQKTLLSANTENKQKARHYVRKMKATGWTDINTAMLRGIEFLNSITSEGTSGNRMKLLVFLTDGQASKGEHNRDNILNNIDKKNIKGLPVFSLAFGNDADYEFVKKVAVKNKGVARKIFEDSDASLQIKGFYNEISSSSLQNVSFKYLDKNTDVTVNATKMNFDTFFNGKEIVIAGKLSDDNVQVLNLIVTGNGVDGHVELEVESDIKSRVPELTKVGDLEKITERIWAYLTIKQLLEKSIGETNEADKKKLNDKALEMSLKYKFVTPLTSMVVTKPDERDLGAYEENEDAGLALADTRNDPAGYSSGGSTSRNTPSGGSSSTSRIAYSNRRGSGGGGGGGGGGSRGGGGGGDPHFMLRINGIKFPICFDVDARDGDVIRMLKDPIAGITINAGIIGSTSKKHNGEFKTFVGELVILAPAARIYIKPDDIIFNGAAISWNDESVFEMKGIKIHVNRNELPDRTVYIDFGNDIIIEIRRLMKKGTDRAVNHLNMYIDKETGISNIAGGILGQFVHKKTTLFKIGLDKKGREHGHFRETENMTKTHFNAILHKKPDIITGKMVWCWHVYKKTGGLLDGDLKDYFISDIGYA</sequence>
<dbReference type="SMART" id="SM00230">
    <property type="entry name" value="CysPc"/>
    <property type="match status" value="1"/>
</dbReference>
<dbReference type="SUPFAM" id="SSF53300">
    <property type="entry name" value="vWA-like"/>
    <property type="match status" value="1"/>
</dbReference>
<dbReference type="PRINTS" id="PR00704">
    <property type="entry name" value="CALPAIN"/>
</dbReference>
<dbReference type="Pfam" id="PF06668">
    <property type="entry name" value="ITI_HC_C"/>
    <property type="match status" value="1"/>
</dbReference>
<name>A0A8B6C5I5_MYTGA</name>
<dbReference type="Pfam" id="PF00648">
    <property type="entry name" value="Peptidase_C2"/>
    <property type="match status" value="1"/>
</dbReference>
<evidence type="ECO:0000313" key="11">
    <source>
        <dbReference type="Proteomes" id="UP000596742"/>
    </source>
</evidence>
<feature type="region of interest" description="Disordered" evidence="7">
    <location>
        <begin position="796"/>
        <end position="850"/>
    </location>
</feature>
<dbReference type="InterPro" id="IPR000169">
    <property type="entry name" value="Pept_cys_AS"/>
</dbReference>
<reference evidence="10" key="1">
    <citation type="submission" date="2018-11" db="EMBL/GenBank/DDBJ databases">
        <authorList>
            <person name="Alioto T."/>
            <person name="Alioto T."/>
        </authorList>
    </citation>
    <scope>NUCLEOTIDE SEQUENCE</scope>
</reference>
<dbReference type="GO" id="GO:0004867">
    <property type="term" value="F:serine-type endopeptidase inhibitor activity"/>
    <property type="evidence" value="ECO:0007669"/>
    <property type="project" value="InterPro"/>
</dbReference>
<keyword evidence="11" id="KW-1185">Reference proteome</keyword>
<dbReference type="InterPro" id="IPR038765">
    <property type="entry name" value="Papain-like_cys_pep_sf"/>
</dbReference>
<dbReference type="FunFam" id="3.90.70.10:FF:000114">
    <property type="entry name" value="Calpain a"/>
    <property type="match status" value="1"/>
</dbReference>
<dbReference type="AlphaFoldDB" id="A0A8B6C5I5"/>
<dbReference type="Pfam" id="PF01067">
    <property type="entry name" value="Calpain_III"/>
    <property type="match status" value="1"/>
</dbReference>
<feature type="domain" description="Calpain catalytic" evidence="8">
    <location>
        <begin position="32"/>
        <end position="352"/>
    </location>
</feature>
<feature type="compositionally biased region" description="Polar residues" evidence="7">
    <location>
        <begin position="807"/>
        <end position="826"/>
    </location>
</feature>
<dbReference type="PANTHER" id="PTHR10338:SF108">
    <property type="entry name" value="INTER-ALPHA-TRYPSIN INHIBITOR HEAVY CHAIN H4-LIKE PROTEIN"/>
    <property type="match status" value="1"/>
</dbReference>
<evidence type="ECO:0000313" key="10">
    <source>
        <dbReference type="EMBL" id="VDI00203.1"/>
    </source>
</evidence>
<dbReference type="InterPro" id="IPR002035">
    <property type="entry name" value="VWF_A"/>
</dbReference>
<dbReference type="SUPFAM" id="SSF49758">
    <property type="entry name" value="Calpain large subunit, middle domain (domain III)"/>
    <property type="match status" value="1"/>
</dbReference>
<evidence type="ECO:0000256" key="7">
    <source>
        <dbReference type="SAM" id="MobiDB-lite"/>
    </source>
</evidence>
<keyword evidence="3 6" id="KW-0378">Hydrolase</keyword>
<dbReference type="PROSITE" id="PS50203">
    <property type="entry name" value="CALPAIN_CAT"/>
    <property type="match status" value="1"/>
</dbReference>
<evidence type="ECO:0000256" key="2">
    <source>
        <dbReference type="ARBA" id="ARBA00022670"/>
    </source>
</evidence>
<dbReference type="EC" id="3.4.22.-" evidence="10"/>
<dbReference type="PROSITE" id="PS50234">
    <property type="entry name" value="VWFA"/>
    <property type="match status" value="1"/>
</dbReference>
<dbReference type="InterPro" id="IPR036465">
    <property type="entry name" value="vWFA_dom_sf"/>
</dbReference>
<dbReference type="Proteomes" id="UP000596742">
    <property type="component" value="Unassembled WGS sequence"/>
</dbReference>
<dbReference type="InterPro" id="IPR001300">
    <property type="entry name" value="Peptidase_C2_calpain_cat"/>
</dbReference>
<comment type="caution">
    <text evidence="10">The sequence shown here is derived from an EMBL/GenBank/DDBJ whole genome shotgun (WGS) entry which is preliminary data.</text>
</comment>
<evidence type="ECO:0000256" key="3">
    <source>
        <dbReference type="ARBA" id="ARBA00022801"/>
    </source>
</evidence>
<dbReference type="CDD" id="cd00044">
    <property type="entry name" value="CysPc"/>
    <property type="match status" value="1"/>
</dbReference>
<dbReference type="EMBL" id="UYJE01001223">
    <property type="protein sequence ID" value="VDI00203.1"/>
    <property type="molecule type" value="Genomic_DNA"/>
</dbReference>
<feature type="active site" evidence="5 6">
    <location>
        <position position="293"/>
    </location>
</feature>
<evidence type="ECO:0000256" key="4">
    <source>
        <dbReference type="ARBA" id="ARBA00022807"/>
    </source>
</evidence>
<evidence type="ECO:0000256" key="6">
    <source>
        <dbReference type="PROSITE-ProRule" id="PRU00239"/>
    </source>
</evidence>
<dbReference type="InterPro" id="IPR036213">
    <property type="entry name" value="Calpain_III_sf"/>
</dbReference>
<dbReference type="Gene3D" id="3.40.50.410">
    <property type="entry name" value="von Willebrand factor, type A domain"/>
    <property type="match status" value="1"/>
</dbReference>
<feature type="domain" description="VWFA" evidence="9">
    <location>
        <begin position="452"/>
        <end position="634"/>
    </location>
</feature>
<dbReference type="SMART" id="SM00327">
    <property type="entry name" value="VWA"/>
    <property type="match status" value="1"/>
</dbReference>
<evidence type="ECO:0000256" key="5">
    <source>
        <dbReference type="PIRSR" id="PIRSR622684-1"/>
    </source>
</evidence>
<dbReference type="PROSITE" id="PS00139">
    <property type="entry name" value="THIOL_PROTEASE_CYS"/>
    <property type="match status" value="1"/>
</dbReference>
<feature type="active site" evidence="5 6">
    <location>
        <position position="258"/>
    </location>
</feature>
<dbReference type="InterPro" id="IPR050934">
    <property type="entry name" value="ITIH"/>
</dbReference>
<keyword evidence="2 6" id="KW-0645">Protease</keyword>
<comment type="similarity">
    <text evidence="1">Belongs to the peptidase C2 family.</text>
</comment>
<dbReference type="OrthoDB" id="299997at2759"/>
<dbReference type="InterPro" id="IPR010600">
    <property type="entry name" value="ITI_HC_C"/>
</dbReference>
<dbReference type="Gene3D" id="3.90.70.10">
    <property type="entry name" value="Cysteine proteinases"/>
    <property type="match status" value="1"/>
</dbReference>
<accession>A0A8B6C5I5</accession>
<dbReference type="InterPro" id="IPR022682">
    <property type="entry name" value="Calpain_domain_III"/>
</dbReference>
<protein>
    <submittedName>
        <fullName evidence="10">Calpain-5</fullName>
        <ecNumber evidence="10">3.4.22.-</ecNumber>
    </submittedName>
</protein>
<proteinExistence type="inferred from homology"/>